<evidence type="ECO:0000313" key="2">
    <source>
        <dbReference type="Proteomes" id="UP000054359"/>
    </source>
</evidence>
<dbReference type="EMBL" id="KK119179">
    <property type="protein sequence ID" value="KFM74999.1"/>
    <property type="molecule type" value="Genomic_DNA"/>
</dbReference>
<dbReference type="Gene3D" id="3.15.10.50">
    <property type="match status" value="1"/>
</dbReference>
<protein>
    <submittedName>
        <fullName evidence="1">Uncharacterized protein</fullName>
    </submittedName>
</protein>
<keyword evidence="2" id="KW-1185">Reference proteome</keyword>
<dbReference type="AlphaFoldDB" id="A0A087UCB0"/>
<evidence type="ECO:0000313" key="1">
    <source>
        <dbReference type="EMBL" id="KFM74999.1"/>
    </source>
</evidence>
<gene>
    <name evidence="1" type="ORF">X975_18968</name>
</gene>
<feature type="non-terminal residue" evidence="1">
    <location>
        <position position="131"/>
    </location>
</feature>
<name>A0A087UCB0_STEMI</name>
<dbReference type="InterPro" id="IPR038602">
    <property type="entry name" value="Mite_allergen_7_sf"/>
</dbReference>
<reference evidence="1 2" key="1">
    <citation type="submission" date="2013-11" db="EMBL/GenBank/DDBJ databases">
        <title>Genome sequencing of Stegodyphus mimosarum.</title>
        <authorList>
            <person name="Bechsgaard J."/>
        </authorList>
    </citation>
    <scope>NUCLEOTIDE SEQUENCE [LARGE SCALE GENOMIC DNA]</scope>
</reference>
<sequence length="131" mass="14474">MDEDIEFSRIIVGVHVKDVTIDVTYEAKFLFGIKGYAIVAVNCFTVKMDISAQKGGPGMLESSEVLHLGNYKIKQIVGGGASFDSVRNSVIDNVAKISSSKIKDATENRVVKVVNDQLRINDYYPDDYYSS</sequence>
<organism evidence="1 2">
    <name type="scientific">Stegodyphus mimosarum</name>
    <name type="common">African social velvet spider</name>
    <dbReference type="NCBI Taxonomy" id="407821"/>
    <lineage>
        <taxon>Eukaryota</taxon>
        <taxon>Metazoa</taxon>
        <taxon>Ecdysozoa</taxon>
        <taxon>Arthropoda</taxon>
        <taxon>Chelicerata</taxon>
        <taxon>Arachnida</taxon>
        <taxon>Araneae</taxon>
        <taxon>Araneomorphae</taxon>
        <taxon>Entelegynae</taxon>
        <taxon>Eresoidea</taxon>
        <taxon>Eresidae</taxon>
        <taxon>Stegodyphus</taxon>
    </lineage>
</organism>
<proteinExistence type="predicted"/>
<accession>A0A087UCB0</accession>
<dbReference type="OMA" id="INDYYPD"/>
<dbReference type="Proteomes" id="UP000054359">
    <property type="component" value="Unassembled WGS sequence"/>
</dbReference>